<keyword evidence="2" id="KW-0472">Membrane</keyword>
<feature type="transmembrane region" description="Helical" evidence="2">
    <location>
        <begin position="197"/>
        <end position="216"/>
    </location>
</feature>
<dbReference type="EMBL" id="JAIWYP010000012">
    <property type="protein sequence ID" value="KAH3726562.1"/>
    <property type="molecule type" value="Genomic_DNA"/>
</dbReference>
<keyword evidence="2" id="KW-1133">Transmembrane helix</keyword>
<accession>A0A9D4CL94</accession>
<dbReference type="AlphaFoldDB" id="A0A9D4CL94"/>
<feature type="region of interest" description="Disordered" evidence="1">
    <location>
        <begin position="368"/>
        <end position="411"/>
    </location>
</feature>
<gene>
    <name evidence="3" type="ORF">DPMN_052429</name>
</gene>
<comment type="caution">
    <text evidence="3">The sequence shown here is derived from an EMBL/GenBank/DDBJ whole genome shotgun (WGS) entry which is preliminary data.</text>
</comment>
<keyword evidence="4" id="KW-1185">Reference proteome</keyword>
<proteinExistence type="predicted"/>
<reference evidence="3" key="2">
    <citation type="submission" date="2020-11" db="EMBL/GenBank/DDBJ databases">
        <authorList>
            <person name="McCartney M.A."/>
            <person name="Auch B."/>
            <person name="Kono T."/>
            <person name="Mallez S."/>
            <person name="Becker A."/>
            <person name="Gohl D.M."/>
            <person name="Silverstein K.A.T."/>
            <person name="Koren S."/>
            <person name="Bechman K.B."/>
            <person name="Herman A."/>
            <person name="Abrahante J.E."/>
            <person name="Garbe J."/>
        </authorList>
    </citation>
    <scope>NUCLEOTIDE SEQUENCE</scope>
    <source>
        <strain evidence="3">Duluth1</strain>
        <tissue evidence="3">Whole animal</tissue>
    </source>
</reference>
<reference evidence="3" key="1">
    <citation type="journal article" date="2019" name="bioRxiv">
        <title>The Genome of the Zebra Mussel, Dreissena polymorpha: A Resource for Invasive Species Research.</title>
        <authorList>
            <person name="McCartney M.A."/>
            <person name="Auch B."/>
            <person name="Kono T."/>
            <person name="Mallez S."/>
            <person name="Zhang Y."/>
            <person name="Obille A."/>
            <person name="Becker A."/>
            <person name="Abrahante J.E."/>
            <person name="Garbe J."/>
            <person name="Badalamenti J.P."/>
            <person name="Herman A."/>
            <person name="Mangelson H."/>
            <person name="Liachko I."/>
            <person name="Sullivan S."/>
            <person name="Sone E.D."/>
            <person name="Koren S."/>
            <person name="Silverstein K.A.T."/>
            <person name="Beckman K.B."/>
            <person name="Gohl D.M."/>
        </authorList>
    </citation>
    <scope>NUCLEOTIDE SEQUENCE</scope>
    <source>
        <strain evidence="3">Duluth1</strain>
        <tissue evidence="3">Whole animal</tissue>
    </source>
</reference>
<feature type="region of interest" description="Disordered" evidence="1">
    <location>
        <begin position="301"/>
        <end position="332"/>
    </location>
</feature>
<feature type="transmembrane region" description="Helical" evidence="2">
    <location>
        <begin position="164"/>
        <end position="185"/>
    </location>
</feature>
<evidence type="ECO:0000313" key="4">
    <source>
        <dbReference type="Proteomes" id="UP000828390"/>
    </source>
</evidence>
<organism evidence="3 4">
    <name type="scientific">Dreissena polymorpha</name>
    <name type="common">Zebra mussel</name>
    <name type="synonym">Mytilus polymorpha</name>
    <dbReference type="NCBI Taxonomy" id="45954"/>
    <lineage>
        <taxon>Eukaryota</taxon>
        <taxon>Metazoa</taxon>
        <taxon>Spiralia</taxon>
        <taxon>Lophotrochozoa</taxon>
        <taxon>Mollusca</taxon>
        <taxon>Bivalvia</taxon>
        <taxon>Autobranchia</taxon>
        <taxon>Heteroconchia</taxon>
        <taxon>Euheterodonta</taxon>
        <taxon>Imparidentia</taxon>
        <taxon>Neoheterodontei</taxon>
        <taxon>Myida</taxon>
        <taxon>Dreissenoidea</taxon>
        <taxon>Dreissenidae</taxon>
        <taxon>Dreissena</taxon>
    </lineage>
</organism>
<keyword evidence="2" id="KW-0812">Transmembrane</keyword>
<dbReference type="Proteomes" id="UP000828390">
    <property type="component" value="Unassembled WGS sequence"/>
</dbReference>
<feature type="compositionally biased region" description="Polar residues" evidence="1">
    <location>
        <begin position="316"/>
        <end position="330"/>
    </location>
</feature>
<feature type="transmembrane region" description="Helical" evidence="2">
    <location>
        <begin position="228"/>
        <end position="251"/>
    </location>
</feature>
<sequence>MRKIKMESYTLKGLFAAMCIHQTLVRAVATETVYIDAYVGELYVGSRLPFTCVTSSSATVINWLTTPYEGPEKTVVIQQLFGDKCGDTAPDYMDCFCNLTIYTCAIRNLTATNEGEVWRCSARINGIITFSNNTYIIHLKSASGSTEDSKKECHLYWTSRCINAVAILILGLIAAIVVICQIFLMNIFNCKALVPRVAVGIGLVLSIVGGILLLTHNHSKTGLNDPPTIIGMVFGYIGVFMLIAVFGYEYVHKTSEQPSPHGSHSRDVMETPTDTRNCMVINREFDGRAIDPAQKNRSVFSYDKSHPPPAVVSLPTPASTKRVPQQIQNRSEAERPMKDINLQKEINGGPMLVKQPEKLRDNIPYQVKPFEAPQPRRVPPIYQAPHPRVSLPDKSPQPSPRGSDSRDVMETPTYTKNYMVINREFDGRAVDPVSGRLYEYNTRTNERRWVHTPDGHEVKLTRDED</sequence>
<name>A0A9D4CL94_DREPO</name>
<protein>
    <submittedName>
        <fullName evidence="3">Uncharacterized protein</fullName>
    </submittedName>
</protein>
<evidence type="ECO:0000256" key="1">
    <source>
        <dbReference type="SAM" id="MobiDB-lite"/>
    </source>
</evidence>
<evidence type="ECO:0000313" key="3">
    <source>
        <dbReference type="EMBL" id="KAH3726562.1"/>
    </source>
</evidence>
<evidence type="ECO:0000256" key="2">
    <source>
        <dbReference type="SAM" id="Phobius"/>
    </source>
</evidence>